<gene>
    <name evidence="1" type="ORF">Val02_22050</name>
</gene>
<protein>
    <submittedName>
        <fullName evidence="1">Uncharacterized protein</fullName>
    </submittedName>
</protein>
<reference evidence="1" key="1">
    <citation type="submission" date="2021-01" db="EMBL/GenBank/DDBJ databases">
        <title>Whole genome shotgun sequence of Virgisporangium aliadipatigenens NBRC 105644.</title>
        <authorList>
            <person name="Komaki H."/>
            <person name="Tamura T."/>
        </authorList>
    </citation>
    <scope>NUCLEOTIDE SEQUENCE</scope>
    <source>
        <strain evidence="1">NBRC 105644</strain>
    </source>
</reference>
<dbReference type="RefSeq" id="WP_203898881.1">
    <property type="nucleotide sequence ID" value="NZ_BOPF01000007.1"/>
</dbReference>
<comment type="caution">
    <text evidence="1">The sequence shown here is derived from an EMBL/GenBank/DDBJ whole genome shotgun (WGS) entry which is preliminary data.</text>
</comment>
<dbReference type="Proteomes" id="UP000619260">
    <property type="component" value="Unassembled WGS sequence"/>
</dbReference>
<dbReference type="EMBL" id="BOPF01000007">
    <property type="protein sequence ID" value="GIJ45319.1"/>
    <property type="molecule type" value="Genomic_DNA"/>
</dbReference>
<evidence type="ECO:0000313" key="2">
    <source>
        <dbReference type="Proteomes" id="UP000619260"/>
    </source>
</evidence>
<proteinExistence type="predicted"/>
<sequence>MRTGGTRFRDPASAASLDVLAADPIDVVCPRCGAHARVVGEPGDDRPSTTRARRMVCPACAHTGRWSTRTGSSWWGLPVDPFFRQPLWLTAAVRGHRLWAYNRAHLDVLAGFVAARLRERGPSAGCCEMTMIETLPAWLKSARNRADVLSAVERLRARLDDPGRAARRPRSPVSGADLRRFGAHEHRYFHGNVTRPGHAT</sequence>
<evidence type="ECO:0000313" key="1">
    <source>
        <dbReference type="EMBL" id="GIJ45319.1"/>
    </source>
</evidence>
<organism evidence="1 2">
    <name type="scientific">Virgisporangium aliadipatigenens</name>
    <dbReference type="NCBI Taxonomy" id="741659"/>
    <lineage>
        <taxon>Bacteria</taxon>
        <taxon>Bacillati</taxon>
        <taxon>Actinomycetota</taxon>
        <taxon>Actinomycetes</taxon>
        <taxon>Micromonosporales</taxon>
        <taxon>Micromonosporaceae</taxon>
        <taxon>Virgisporangium</taxon>
    </lineage>
</organism>
<accession>A0A8J3YHG2</accession>
<dbReference type="AlphaFoldDB" id="A0A8J3YHG2"/>
<name>A0A8J3YHG2_9ACTN</name>
<keyword evidence="2" id="KW-1185">Reference proteome</keyword>